<dbReference type="Gene3D" id="1.10.357.10">
    <property type="entry name" value="Tetracycline Repressor, domain 2"/>
    <property type="match status" value="1"/>
</dbReference>
<protein>
    <submittedName>
        <fullName evidence="6">TetR family transcriptional regulator</fullName>
    </submittedName>
    <submittedName>
        <fullName evidence="5">TetR/AcrR family transcriptional regulator</fullName>
    </submittedName>
</protein>
<dbReference type="InterPro" id="IPR001647">
    <property type="entry name" value="HTH_TetR"/>
</dbReference>
<dbReference type="Gene3D" id="1.10.10.60">
    <property type="entry name" value="Homeodomain-like"/>
    <property type="match status" value="1"/>
</dbReference>
<dbReference type="InterPro" id="IPR041490">
    <property type="entry name" value="KstR2_TetR_C"/>
</dbReference>
<sequence>MKEKMTENSIRLFEKKGFSETSIQDIVESIGVTKGTFYYYFTSKEQLLMDIHLAYIDELLNEQEKIIQILEKSCKDKLFEMVYMLLKSIKTKKSSATVFFREMKNLSEEKLAQILPKRDEFRNRIEQLLKEGIECGEFRSNLDTSIISFAILGVANWSYHWFDPDGEKTDQEVARIFMEMILQGIEAGR</sequence>
<dbReference type="RefSeq" id="WP_098175490.1">
    <property type="nucleotide sequence ID" value="NZ_CP030926.1"/>
</dbReference>
<accession>A0AAX0RSG0</accession>
<evidence type="ECO:0000256" key="2">
    <source>
        <dbReference type="ARBA" id="ARBA00023125"/>
    </source>
</evidence>
<dbReference type="InterPro" id="IPR036271">
    <property type="entry name" value="Tet_transcr_reg_TetR-rel_C_sf"/>
</dbReference>
<dbReference type="Proteomes" id="UP000220106">
    <property type="component" value="Unassembled WGS sequence"/>
</dbReference>
<evidence type="ECO:0000259" key="4">
    <source>
        <dbReference type="PROSITE" id="PS50977"/>
    </source>
</evidence>
<dbReference type="PROSITE" id="PS50977">
    <property type="entry name" value="HTH_TETR_2"/>
    <property type="match status" value="1"/>
</dbReference>
<gene>
    <name evidence="6" type="ORF">CN689_08255</name>
    <name evidence="5" type="ORF">DTO10_19395</name>
</gene>
<feature type="DNA-binding region" description="H-T-H motif" evidence="3">
    <location>
        <begin position="22"/>
        <end position="41"/>
    </location>
</feature>
<reference evidence="5 8" key="2">
    <citation type="submission" date="2018-07" db="EMBL/GenBank/DDBJ databases">
        <title>The molecular basis for the intramolecular migration of carboxyl group in the catabolism of para-hydroxybenzoate via gentisate.</title>
        <authorList>
            <person name="Zhao H."/>
            <person name="Xu Y."/>
            <person name="Lin S."/>
            <person name="Spain J.C."/>
            <person name="Zhou N.-Y."/>
        </authorList>
    </citation>
    <scope>NUCLEOTIDE SEQUENCE [LARGE SCALE GENOMIC DNA]</scope>
    <source>
        <strain evidence="5 8">PHB-7a</strain>
    </source>
</reference>
<proteinExistence type="predicted"/>
<organism evidence="6 7">
    <name type="scientific">Peribacillus butanolivorans</name>
    <dbReference type="NCBI Taxonomy" id="421767"/>
    <lineage>
        <taxon>Bacteria</taxon>
        <taxon>Bacillati</taxon>
        <taxon>Bacillota</taxon>
        <taxon>Bacilli</taxon>
        <taxon>Bacillales</taxon>
        <taxon>Bacillaceae</taxon>
        <taxon>Peribacillus</taxon>
    </lineage>
</organism>
<keyword evidence="8" id="KW-1185">Reference proteome</keyword>
<dbReference type="InterPro" id="IPR023772">
    <property type="entry name" value="DNA-bd_HTH_TetR-type_CS"/>
</dbReference>
<dbReference type="EMBL" id="CP030926">
    <property type="protein sequence ID" value="AXN40318.1"/>
    <property type="molecule type" value="Genomic_DNA"/>
</dbReference>
<evidence type="ECO:0000313" key="7">
    <source>
        <dbReference type="Proteomes" id="UP000220106"/>
    </source>
</evidence>
<dbReference type="AlphaFoldDB" id="A0AAX0RSG0"/>
<dbReference type="SUPFAM" id="SSF48498">
    <property type="entry name" value="Tetracyclin repressor-like, C-terminal domain"/>
    <property type="match status" value="1"/>
</dbReference>
<keyword evidence="2 3" id="KW-0238">DNA-binding</keyword>
<dbReference type="Proteomes" id="UP000260457">
    <property type="component" value="Chromosome"/>
</dbReference>
<dbReference type="PANTHER" id="PTHR43479:SF11">
    <property type="entry name" value="ACREF_ENVCD OPERON REPRESSOR-RELATED"/>
    <property type="match status" value="1"/>
</dbReference>
<dbReference type="SUPFAM" id="SSF46689">
    <property type="entry name" value="Homeodomain-like"/>
    <property type="match status" value="1"/>
</dbReference>
<dbReference type="Pfam" id="PF00440">
    <property type="entry name" value="TetR_N"/>
    <property type="match status" value="1"/>
</dbReference>
<evidence type="ECO:0000256" key="3">
    <source>
        <dbReference type="PROSITE-ProRule" id="PRU00335"/>
    </source>
</evidence>
<evidence type="ECO:0000313" key="6">
    <source>
        <dbReference type="EMBL" id="PEJ35291.1"/>
    </source>
</evidence>
<dbReference type="GO" id="GO:0003677">
    <property type="term" value="F:DNA binding"/>
    <property type="evidence" value="ECO:0007669"/>
    <property type="project" value="UniProtKB-UniRule"/>
</dbReference>
<keyword evidence="1" id="KW-0678">Repressor</keyword>
<evidence type="ECO:0000313" key="5">
    <source>
        <dbReference type="EMBL" id="AXN40318.1"/>
    </source>
</evidence>
<dbReference type="PRINTS" id="PR00455">
    <property type="entry name" value="HTHTETR"/>
</dbReference>
<dbReference type="EMBL" id="NUEQ01000013">
    <property type="protein sequence ID" value="PEJ35291.1"/>
    <property type="molecule type" value="Genomic_DNA"/>
</dbReference>
<dbReference type="KEGG" id="pbut:DTO10_19395"/>
<dbReference type="PROSITE" id="PS01081">
    <property type="entry name" value="HTH_TETR_1"/>
    <property type="match status" value="1"/>
</dbReference>
<reference evidence="6 7" key="1">
    <citation type="submission" date="2017-09" db="EMBL/GenBank/DDBJ databases">
        <title>Large-scale bioinformatics analysis of Bacillus genomes uncovers conserved roles of natural products in bacterial physiology.</title>
        <authorList>
            <consortium name="Agbiome Team Llc"/>
            <person name="Bleich R.M."/>
            <person name="Kirk G.J."/>
            <person name="Santa Maria K.C."/>
            <person name="Allen S.E."/>
            <person name="Farag S."/>
            <person name="Shank E.A."/>
            <person name="Bowers A."/>
        </authorList>
    </citation>
    <scope>NUCLEOTIDE SEQUENCE [LARGE SCALE GENOMIC DNA]</scope>
    <source>
        <strain evidence="6 7">AFS003229</strain>
    </source>
</reference>
<dbReference type="PANTHER" id="PTHR43479">
    <property type="entry name" value="ACREF/ENVCD OPERON REPRESSOR-RELATED"/>
    <property type="match status" value="1"/>
</dbReference>
<dbReference type="InterPro" id="IPR009057">
    <property type="entry name" value="Homeodomain-like_sf"/>
</dbReference>
<dbReference type="Pfam" id="PF17932">
    <property type="entry name" value="TetR_C_24"/>
    <property type="match status" value="1"/>
</dbReference>
<evidence type="ECO:0000313" key="8">
    <source>
        <dbReference type="Proteomes" id="UP000260457"/>
    </source>
</evidence>
<dbReference type="InterPro" id="IPR050624">
    <property type="entry name" value="HTH-type_Tx_Regulator"/>
</dbReference>
<evidence type="ECO:0000256" key="1">
    <source>
        <dbReference type="ARBA" id="ARBA00022491"/>
    </source>
</evidence>
<feature type="domain" description="HTH tetR-type" evidence="4">
    <location>
        <begin position="1"/>
        <end position="59"/>
    </location>
</feature>
<name>A0AAX0RSG0_9BACI</name>